<gene>
    <name evidence="8" type="ORF">CDO51_09295</name>
</gene>
<evidence type="ECO:0000256" key="1">
    <source>
        <dbReference type="ARBA" id="ARBA00001947"/>
    </source>
</evidence>
<evidence type="ECO:0000256" key="6">
    <source>
        <dbReference type="PIRSR" id="PIRSR001123-2"/>
    </source>
</evidence>
<dbReference type="SUPFAM" id="SSF53187">
    <property type="entry name" value="Zn-dependent exopeptidases"/>
    <property type="match status" value="1"/>
</dbReference>
<dbReference type="Proteomes" id="UP000214588">
    <property type="component" value="Unassembled WGS sequence"/>
</dbReference>
<dbReference type="SUPFAM" id="SSF55031">
    <property type="entry name" value="Bacterial exopeptidase dimerisation domain"/>
    <property type="match status" value="1"/>
</dbReference>
<comment type="similarity">
    <text evidence="5">Belongs to the peptidase M42 family.</text>
</comment>
<evidence type="ECO:0000256" key="5">
    <source>
        <dbReference type="PIRNR" id="PIRNR001123"/>
    </source>
</evidence>
<accession>A0A226BWN8</accession>
<sequence>MTNKERLKKLFFELVEIDSESSKEGKMAERLKKELSDLGGEPYEDSAGEKMGTEAGNIICKIDGDNDKEPIILSAHMDTVKPGIGKKAVLDGDVIRSEGDTVLGADDAAGLAAILEALRTAKEQGVSHPPIEVVFTAYEEGGLNGSRRLEFDKLTAKKGYILDSSGKVGTMIVEAPGQEKYDIKIKGKPAHAGLSPEDGVDAVKVAGEIITKLKIGRIDEETTSNIGIINGGEATNVVCPLVEMKGEARSRDEQKLSEITQEFKKICNEVADSYGATVEFEDNRLYSSYKLDKEDDLVSHCTEAVKKLELEPAYKATGGGSDANIFNSNGIKTMNLGMGYQKVHTTDEFIPVKELENVADLAYNLITL</sequence>
<proteinExistence type="inferred from homology"/>
<protein>
    <submittedName>
        <fullName evidence="8">Peptidase M20</fullName>
    </submittedName>
</protein>
<dbReference type="InterPro" id="IPR011650">
    <property type="entry name" value="Peptidase_M20_dimer"/>
</dbReference>
<feature type="domain" description="Peptidase M20 dimerisation" evidence="7">
    <location>
        <begin position="180"/>
        <end position="273"/>
    </location>
</feature>
<dbReference type="Gene3D" id="3.40.630.10">
    <property type="entry name" value="Zn peptidases"/>
    <property type="match status" value="1"/>
</dbReference>
<reference evidence="8 9" key="1">
    <citation type="submission" date="2017-06" db="EMBL/GenBank/DDBJ databases">
        <title>Draft Genome Sequence of Natranaerobius trueperi halophilic, alkalithermophilic bacteria from soda lakes.</title>
        <authorList>
            <person name="Zhao B."/>
        </authorList>
    </citation>
    <scope>NUCLEOTIDE SEQUENCE [LARGE SCALE GENOMIC DNA]</scope>
    <source>
        <strain evidence="8 9">DSM 18760</strain>
    </source>
</reference>
<dbReference type="EMBL" id="NIQC01000021">
    <property type="protein sequence ID" value="OWZ83321.1"/>
    <property type="molecule type" value="Genomic_DNA"/>
</dbReference>
<dbReference type="PANTHER" id="PTHR42994">
    <property type="entry name" value="PEPTIDASE T"/>
    <property type="match status" value="1"/>
</dbReference>
<evidence type="ECO:0000259" key="7">
    <source>
        <dbReference type="Pfam" id="PF07687"/>
    </source>
</evidence>
<keyword evidence="3" id="KW-0378">Hydrolase</keyword>
<evidence type="ECO:0000256" key="2">
    <source>
        <dbReference type="ARBA" id="ARBA00022723"/>
    </source>
</evidence>
<keyword evidence="9" id="KW-1185">Reference proteome</keyword>
<dbReference type="Gene3D" id="3.30.70.360">
    <property type="match status" value="1"/>
</dbReference>
<dbReference type="InterPro" id="IPR008007">
    <property type="entry name" value="Peptidase_M42"/>
</dbReference>
<feature type="binding site" evidence="6">
    <location>
        <position position="344"/>
    </location>
    <ligand>
        <name>Zn(2+)</name>
        <dbReference type="ChEBI" id="CHEBI:29105"/>
        <label>2</label>
    </ligand>
</feature>
<keyword evidence="2 6" id="KW-0479">Metal-binding</keyword>
<dbReference type="InterPro" id="IPR036264">
    <property type="entry name" value="Bact_exopeptidase_dim_dom"/>
</dbReference>
<dbReference type="Pfam" id="PF01546">
    <property type="entry name" value="Peptidase_M20"/>
    <property type="match status" value="1"/>
</dbReference>
<dbReference type="PANTHER" id="PTHR42994:SF2">
    <property type="entry name" value="PEPTIDASE"/>
    <property type="match status" value="1"/>
</dbReference>
<name>A0A226BWN8_9FIRM</name>
<keyword evidence="4" id="KW-0862">Zinc</keyword>
<dbReference type="GO" id="GO:0046872">
    <property type="term" value="F:metal ion binding"/>
    <property type="evidence" value="ECO:0007669"/>
    <property type="project" value="UniProtKB-UniRule"/>
</dbReference>
<comment type="cofactor">
    <cofactor evidence="1">
        <name>Zn(2+)</name>
        <dbReference type="ChEBI" id="CHEBI:29105"/>
    </cofactor>
</comment>
<dbReference type="AlphaFoldDB" id="A0A226BWN8"/>
<evidence type="ECO:0000256" key="3">
    <source>
        <dbReference type="ARBA" id="ARBA00022801"/>
    </source>
</evidence>
<dbReference type="Pfam" id="PF07687">
    <property type="entry name" value="M20_dimer"/>
    <property type="match status" value="1"/>
</dbReference>
<comment type="cofactor">
    <cofactor evidence="6">
        <name>a divalent metal cation</name>
        <dbReference type="ChEBI" id="CHEBI:60240"/>
    </cofactor>
    <text evidence="6">Binds 2 divalent metal cations per subunit.</text>
</comment>
<dbReference type="InterPro" id="IPR002933">
    <property type="entry name" value="Peptidase_M20"/>
</dbReference>
<evidence type="ECO:0000313" key="9">
    <source>
        <dbReference type="Proteomes" id="UP000214588"/>
    </source>
</evidence>
<dbReference type="GO" id="GO:0004177">
    <property type="term" value="F:aminopeptidase activity"/>
    <property type="evidence" value="ECO:0007669"/>
    <property type="project" value="UniProtKB-UniRule"/>
</dbReference>
<dbReference type="NCBIfam" id="TIGR01883">
    <property type="entry name" value="PepT-like"/>
    <property type="match status" value="1"/>
</dbReference>
<dbReference type="PIRSF" id="PIRSF001123">
    <property type="entry name" value="PepA_GA"/>
    <property type="match status" value="1"/>
</dbReference>
<comment type="caution">
    <text evidence="8">The sequence shown here is derived from an EMBL/GenBank/DDBJ whole genome shotgun (WGS) entry which is preliminary data.</text>
</comment>
<organism evidence="8 9">
    <name type="scientific">Natranaerobius trueperi</name>
    <dbReference type="NCBI Taxonomy" id="759412"/>
    <lineage>
        <taxon>Bacteria</taxon>
        <taxon>Bacillati</taxon>
        <taxon>Bacillota</taxon>
        <taxon>Clostridia</taxon>
        <taxon>Natranaerobiales</taxon>
        <taxon>Natranaerobiaceae</taxon>
        <taxon>Natranaerobius</taxon>
    </lineage>
</organism>
<evidence type="ECO:0000256" key="4">
    <source>
        <dbReference type="ARBA" id="ARBA00022833"/>
    </source>
</evidence>
<dbReference type="OrthoDB" id="9773892at2"/>
<evidence type="ECO:0000313" key="8">
    <source>
        <dbReference type="EMBL" id="OWZ83321.1"/>
    </source>
</evidence>
<dbReference type="InterPro" id="IPR010162">
    <property type="entry name" value="PepT-like"/>
</dbReference>
<dbReference type="RefSeq" id="WP_089023993.1">
    <property type="nucleotide sequence ID" value="NZ_NIQC01000021.1"/>
</dbReference>